<gene>
    <name evidence="2" type="ORF">COX46_05515</name>
</gene>
<name>A0A2G9Y8K2_9BACT</name>
<dbReference type="Proteomes" id="UP000230392">
    <property type="component" value="Unassembled WGS sequence"/>
</dbReference>
<evidence type="ECO:0000313" key="3">
    <source>
        <dbReference type="Proteomes" id="UP000230392"/>
    </source>
</evidence>
<comment type="caution">
    <text evidence="2">The sequence shown here is derived from an EMBL/GenBank/DDBJ whole genome shotgun (WGS) entry which is preliminary data.</text>
</comment>
<dbReference type="CDD" id="cd12797">
    <property type="entry name" value="M23_peptidase"/>
    <property type="match status" value="1"/>
</dbReference>
<dbReference type="InterPro" id="IPR050570">
    <property type="entry name" value="Cell_wall_metabolism_enzyme"/>
</dbReference>
<feature type="domain" description="M23ase beta-sheet core" evidence="1">
    <location>
        <begin position="46"/>
        <end position="136"/>
    </location>
</feature>
<reference evidence="2 3" key="1">
    <citation type="submission" date="2017-09" db="EMBL/GenBank/DDBJ databases">
        <title>Depth-based differentiation of microbial function through sediment-hosted aquifers and enrichment of novel symbionts in the deep terrestrial subsurface.</title>
        <authorList>
            <person name="Probst A.J."/>
            <person name="Ladd B."/>
            <person name="Jarett J.K."/>
            <person name="Geller-Mcgrath D.E."/>
            <person name="Sieber C.M."/>
            <person name="Emerson J.B."/>
            <person name="Anantharaman K."/>
            <person name="Thomas B.C."/>
            <person name="Malmstrom R."/>
            <person name="Stieglmeier M."/>
            <person name="Klingl A."/>
            <person name="Woyke T."/>
            <person name="Ryan C.M."/>
            <person name="Banfield J.F."/>
        </authorList>
    </citation>
    <scope>NUCLEOTIDE SEQUENCE [LARGE SCALE GENOMIC DNA]</scope>
    <source>
        <strain evidence="2">CG23_combo_of_CG06-09_8_20_14_all_48_7</strain>
    </source>
</reference>
<dbReference type="Pfam" id="PF01551">
    <property type="entry name" value="Peptidase_M23"/>
    <property type="match status" value="1"/>
</dbReference>
<evidence type="ECO:0000259" key="1">
    <source>
        <dbReference type="Pfam" id="PF01551"/>
    </source>
</evidence>
<dbReference type="PANTHER" id="PTHR21666:SF270">
    <property type="entry name" value="MUREIN HYDROLASE ACTIVATOR ENVC"/>
    <property type="match status" value="1"/>
</dbReference>
<feature type="non-terminal residue" evidence="2">
    <location>
        <position position="1"/>
    </location>
</feature>
<organism evidence="2 3">
    <name type="scientific">bacterium (Candidatus Ratteibacteria) CG23_combo_of_CG06-09_8_20_14_all_48_7</name>
    <dbReference type="NCBI Taxonomy" id="2014292"/>
    <lineage>
        <taxon>Bacteria</taxon>
        <taxon>Candidatus Ratteibacteria</taxon>
    </lineage>
</organism>
<dbReference type="SUPFAM" id="SSF51261">
    <property type="entry name" value="Duplicated hybrid motif"/>
    <property type="match status" value="1"/>
</dbReference>
<dbReference type="Gene3D" id="2.70.70.10">
    <property type="entry name" value="Glucose Permease (Domain IIA)"/>
    <property type="match status" value="1"/>
</dbReference>
<accession>A0A2G9Y8K2</accession>
<dbReference type="EMBL" id="PCRF01000270">
    <property type="protein sequence ID" value="PIP15565.1"/>
    <property type="molecule type" value="Genomic_DNA"/>
</dbReference>
<protein>
    <recommendedName>
        <fullName evidence="1">M23ase beta-sheet core domain-containing protein</fullName>
    </recommendedName>
</protein>
<proteinExistence type="predicted"/>
<evidence type="ECO:0000313" key="2">
    <source>
        <dbReference type="EMBL" id="PIP15565.1"/>
    </source>
</evidence>
<dbReference type="GO" id="GO:0004222">
    <property type="term" value="F:metalloendopeptidase activity"/>
    <property type="evidence" value="ECO:0007669"/>
    <property type="project" value="TreeGrafter"/>
</dbReference>
<dbReference type="AlphaFoldDB" id="A0A2G9Y8K2"/>
<dbReference type="InterPro" id="IPR011055">
    <property type="entry name" value="Dup_hybrid_motif"/>
</dbReference>
<sequence>KTESEPSKLPVLIVKPVPKTSSETAYFSRPVSGKIISSPEQVEQENRITFETAPGEPIKACGSGQTFFIGETKTYQNTLIIDHLNGYYSVCGGDIIITIEKGARVTKETVIGKMSAEKEKPLLYFEIRQGTTPINPLPFLERR</sequence>
<dbReference type="InterPro" id="IPR016047">
    <property type="entry name" value="M23ase_b-sheet_dom"/>
</dbReference>
<dbReference type="PANTHER" id="PTHR21666">
    <property type="entry name" value="PEPTIDASE-RELATED"/>
    <property type="match status" value="1"/>
</dbReference>